<organism evidence="2">
    <name type="scientific">hydrothermal vent metagenome</name>
    <dbReference type="NCBI Taxonomy" id="652676"/>
    <lineage>
        <taxon>unclassified sequences</taxon>
        <taxon>metagenomes</taxon>
        <taxon>ecological metagenomes</taxon>
    </lineage>
</organism>
<gene>
    <name evidence="2" type="ORF">MNB_SV-9-636</name>
</gene>
<protein>
    <submittedName>
        <fullName evidence="2">Uncharacterized protein</fullName>
    </submittedName>
</protein>
<dbReference type="InterPro" id="IPR035093">
    <property type="entry name" value="RelE/ParE_toxin_dom_sf"/>
</dbReference>
<dbReference type="EMBL" id="FPHG01000045">
    <property type="protein sequence ID" value="SFV61094.1"/>
    <property type="molecule type" value="Genomic_DNA"/>
</dbReference>
<dbReference type="Gene3D" id="3.30.2310.20">
    <property type="entry name" value="RelE-like"/>
    <property type="match status" value="1"/>
</dbReference>
<evidence type="ECO:0000256" key="1">
    <source>
        <dbReference type="SAM" id="Coils"/>
    </source>
</evidence>
<dbReference type="InterPro" id="IPR009387">
    <property type="entry name" value="HigB-2"/>
</dbReference>
<reference evidence="2" key="1">
    <citation type="submission" date="2016-10" db="EMBL/GenBank/DDBJ databases">
        <authorList>
            <person name="de Groot N.N."/>
        </authorList>
    </citation>
    <scope>NUCLEOTIDE SEQUENCE</scope>
</reference>
<dbReference type="PIRSF" id="PIRSF039032">
    <property type="entry name" value="HigB-2"/>
    <property type="match status" value="1"/>
</dbReference>
<feature type="coiled-coil region" evidence="1">
    <location>
        <begin position="8"/>
        <end position="39"/>
    </location>
</feature>
<sequence>MNYKILTIPEFDKNIKQLNKKYKNIKHDITRLIKELKNNKRLGIHIVNNCYKIRLANSSISTGKSGGFRVITYYIDKNENIYLLSIYSKSDLENITEQKIKELLKEIKQ</sequence>
<evidence type="ECO:0000313" key="2">
    <source>
        <dbReference type="EMBL" id="SFV61094.1"/>
    </source>
</evidence>
<accession>A0A1W1C5V2</accession>
<name>A0A1W1C5V2_9ZZZZ</name>
<proteinExistence type="predicted"/>
<keyword evidence="1" id="KW-0175">Coiled coil</keyword>
<dbReference type="AlphaFoldDB" id="A0A1W1C5V2"/>